<accession>A0A6L2ZL22</accession>
<feature type="compositionally biased region" description="Basic and acidic residues" evidence="1">
    <location>
        <begin position="23"/>
        <end position="33"/>
    </location>
</feature>
<keyword evidence="2" id="KW-0696">RNA-directed RNA polymerase</keyword>
<dbReference type="AlphaFoldDB" id="A0A6L2ZL22"/>
<gene>
    <name evidence="2" type="ORF">MMARV_C057P2</name>
</gene>
<organism evidence="2">
    <name type="scientific">viral metagenome</name>
    <dbReference type="NCBI Taxonomy" id="1070528"/>
    <lineage>
        <taxon>unclassified sequences</taxon>
        <taxon>metagenomes</taxon>
        <taxon>organismal metagenomes</taxon>
    </lineage>
</organism>
<evidence type="ECO:0000256" key="1">
    <source>
        <dbReference type="SAM" id="MobiDB-lite"/>
    </source>
</evidence>
<dbReference type="GO" id="GO:0003968">
    <property type="term" value="F:RNA-directed RNA polymerase activity"/>
    <property type="evidence" value="ECO:0007669"/>
    <property type="project" value="UniProtKB-KW"/>
</dbReference>
<sequence>MDDNKSTRSLSSNIKRMLNVRARSSETGRRSSGSERSLFVDAGPDITPAIISRLQKAKVSGASRADLVGLVLPPGHGKTYFAKRYGWIDIDSLIRGDKYQEVYEAMANKLTSERDWIGSMSTLAEEAAGVLNITCHRDKAVVLLQCEHQAAYLGIRVLGSYVLDDDTVLKSIPADEVFRKQLALLGSAVAREMGAEEVTSRIELEELIISKLTQAGVKLGAQSAKDRKQWQSLMRGWSPSDIIGAVAKNMITDQTAMLWTGNGAGASGCRLMMSDDWVMLQMSDFGSHPESVTVPHFERRNKGMCFQGLANV</sequence>
<proteinExistence type="predicted"/>
<feature type="region of interest" description="Disordered" evidence="1">
    <location>
        <begin position="1"/>
        <end position="39"/>
    </location>
</feature>
<feature type="non-terminal residue" evidence="2">
    <location>
        <position position="312"/>
    </location>
</feature>
<dbReference type="EMBL" id="BLWB01000057">
    <property type="protein sequence ID" value="GFM95188.1"/>
    <property type="molecule type" value="Genomic_RNA"/>
</dbReference>
<name>A0A6L2ZL22_9ZZZZ</name>
<comment type="caution">
    <text evidence="2">The sequence shown here is derived from an EMBL/GenBank/DDBJ whole genome shotgun (WGS) entry which is preliminary data.</text>
</comment>
<keyword evidence="2" id="KW-0808">Transferase</keyword>
<reference evidence="2" key="1">
    <citation type="submission" date="2020-05" db="EMBL/GenBank/DDBJ databases">
        <title>Diverged and active partitiviruses in Lichen.</title>
        <authorList>
            <person name="Urayama S."/>
            <person name="Doi N."/>
            <person name="Kondo F."/>
            <person name="Chiba Y."/>
            <person name="Takaki Y."/>
            <person name="Hirai M."/>
            <person name="Minegishi Y."/>
            <person name="Hagiwara D."/>
            <person name="Nunoura T."/>
        </authorList>
    </citation>
    <scope>NUCLEOTIDE SEQUENCE</scope>
</reference>
<keyword evidence="2" id="KW-0548">Nucleotidyltransferase</keyword>
<evidence type="ECO:0000313" key="2">
    <source>
        <dbReference type="EMBL" id="GFM95188.1"/>
    </source>
</evidence>
<protein>
    <submittedName>
        <fullName evidence="2">RNA-dependent RNA polymerase</fullName>
    </submittedName>
</protein>